<dbReference type="EMBL" id="LKAM01000006">
    <property type="protein sequence ID" value="KUM48116.1"/>
    <property type="molecule type" value="Genomic_DNA"/>
</dbReference>
<evidence type="ECO:0000313" key="1">
    <source>
        <dbReference type="EMBL" id="KUM48116.1"/>
    </source>
</evidence>
<proteinExistence type="predicted"/>
<accession>A0A101LZA8</accession>
<keyword evidence="1" id="KW-0496">Mitochondrion</keyword>
<dbReference type="AlphaFoldDB" id="A0A101LZA8"/>
<gene>
    <name evidence="1" type="ORF">ABT39_MTgene5112</name>
</gene>
<geneLocation type="mitochondrion" evidence="1"/>
<protein>
    <submittedName>
        <fullName evidence="1">Uncharacterized protein</fullName>
    </submittedName>
</protein>
<name>A0A101LZA8_PICGL</name>
<reference evidence="1" key="1">
    <citation type="journal article" date="2015" name="Genome Biol. Evol.">
        <title>Organellar Genomes of White Spruce (Picea glauca): Assembly and Annotation.</title>
        <authorList>
            <person name="Jackman S.D."/>
            <person name="Warren R.L."/>
            <person name="Gibb E.A."/>
            <person name="Vandervalk B.P."/>
            <person name="Mohamadi H."/>
            <person name="Chu J."/>
            <person name="Raymond A."/>
            <person name="Pleasance S."/>
            <person name="Coope R."/>
            <person name="Wildung M.R."/>
            <person name="Ritland C.E."/>
            <person name="Bousquet J."/>
            <person name="Jones S.J."/>
            <person name="Bohlmann J."/>
            <person name="Birol I."/>
        </authorList>
    </citation>
    <scope>NUCLEOTIDE SEQUENCE [LARGE SCALE GENOMIC DNA]</scope>
    <source>
        <tissue evidence="1">Flushing bud</tissue>
    </source>
</reference>
<comment type="caution">
    <text evidence="1">The sequence shown here is derived from an EMBL/GenBank/DDBJ whole genome shotgun (WGS) entry which is preliminary data.</text>
</comment>
<sequence length="56" mass="6036">MQVWSCLYCIDLLVGEGQASILLLSSAQAGQVCAGPLERLREENSVLVDESTQSHS</sequence>
<organism evidence="1">
    <name type="scientific">Picea glauca</name>
    <name type="common">White spruce</name>
    <name type="synonym">Pinus glauca</name>
    <dbReference type="NCBI Taxonomy" id="3330"/>
    <lineage>
        <taxon>Eukaryota</taxon>
        <taxon>Viridiplantae</taxon>
        <taxon>Streptophyta</taxon>
        <taxon>Embryophyta</taxon>
        <taxon>Tracheophyta</taxon>
        <taxon>Spermatophyta</taxon>
        <taxon>Pinopsida</taxon>
        <taxon>Pinidae</taxon>
        <taxon>Conifers I</taxon>
        <taxon>Pinales</taxon>
        <taxon>Pinaceae</taxon>
        <taxon>Picea</taxon>
    </lineage>
</organism>